<sequence length="344" mass="39703">MSKVSLKVIGLGFIYMYFEGMKKNPEKVANFYSEESEVVFADVSKLDGQSHDTFPVVKLHKKDSIKEYFQTNSSQLKSIKLKIKTFDCQSISGHANSILLLTLTGEVIWDSTQAYNFTQTFILKNLKDAEEVYEVSNSVFRITTDVTTPSTSSTTTNNKCRNASNGRTKTKNEHYNNSMNNTNNNYSRNRNSGNMNNYENAANNNNVMFYPQNMMMNEYYQYPNYIPTNFNYYNANMNNYQRYSGKKYNSRYERYNERGSNGHESNNENNLKKVNYYSVNVMNTRDMTEDQIRHTLEKEFGPIGKITTGENFTIVGFENSSSEIECLAKKETTIDGSVITFEKK</sequence>
<dbReference type="GO" id="GO:0003729">
    <property type="term" value="F:mRNA binding"/>
    <property type="evidence" value="ECO:0007669"/>
    <property type="project" value="TreeGrafter"/>
</dbReference>
<reference evidence="4 5" key="1">
    <citation type="submission" date="2020-11" db="EMBL/GenBank/DDBJ databases">
        <title>Kefir isolates.</title>
        <authorList>
            <person name="Marcisauskas S."/>
            <person name="Kim Y."/>
            <person name="Blasche S."/>
        </authorList>
    </citation>
    <scope>NUCLEOTIDE SEQUENCE [LARGE SCALE GENOMIC DNA]</scope>
    <source>
        <strain evidence="4 5">OG2</strain>
    </source>
</reference>
<dbReference type="SUPFAM" id="SSF54427">
    <property type="entry name" value="NTF2-like"/>
    <property type="match status" value="1"/>
</dbReference>
<feature type="compositionally biased region" description="Polar residues" evidence="2">
    <location>
        <begin position="157"/>
        <end position="167"/>
    </location>
</feature>
<dbReference type="PANTHER" id="PTHR10693:SF20">
    <property type="entry name" value="AT27578P"/>
    <property type="match status" value="1"/>
</dbReference>
<dbReference type="OrthoDB" id="25274at2759"/>
<gene>
    <name evidence="4" type="ORF">C6P45_003126</name>
</gene>
<feature type="domain" description="NTF2" evidence="3">
    <location>
        <begin position="9"/>
        <end position="142"/>
    </location>
</feature>
<evidence type="ECO:0000259" key="3">
    <source>
        <dbReference type="PROSITE" id="PS50177"/>
    </source>
</evidence>
<dbReference type="InterPro" id="IPR039539">
    <property type="entry name" value="Ras_GTPase_bind_prot"/>
</dbReference>
<dbReference type="InterPro" id="IPR018222">
    <property type="entry name" value="Nuclear_transport_factor_2_euk"/>
</dbReference>
<accession>A0A9P7BB79</accession>
<organism evidence="4 5">
    <name type="scientific">Maudiozyma exigua</name>
    <name type="common">Yeast</name>
    <name type="synonym">Kazachstania exigua</name>
    <dbReference type="NCBI Taxonomy" id="34358"/>
    <lineage>
        <taxon>Eukaryota</taxon>
        <taxon>Fungi</taxon>
        <taxon>Dikarya</taxon>
        <taxon>Ascomycota</taxon>
        <taxon>Saccharomycotina</taxon>
        <taxon>Saccharomycetes</taxon>
        <taxon>Saccharomycetales</taxon>
        <taxon>Saccharomycetaceae</taxon>
        <taxon>Maudiozyma</taxon>
    </lineage>
</organism>
<dbReference type="InterPro" id="IPR002075">
    <property type="entry name" value="NTF2_dom"/>
</dbReference>
<dbReference type="InterPro" id="IPR032710">
    <property type="entry name" value="NTF2-like_dom_sf"/>
</dbReference>
<dbReference type="EMBL" id="PUHR01000030">
    <property type="protein sequence ID" value="KAG0669962.1"/>
    <property type="molecule type" value="Genomic_DNA"/>
</dbReference>
<dbReference type="GO" id="GO:1990904">
    <property type="term" value="C:ribonucleoprotein complex"/>
    <property type="evidence" value="ECO:0007669"/>
    <property type="project" value="TreeGrafter"/>
</dbReference>
<feature type="compositionally biased region" description="Low complexity" evidence="2">
    <location>
        <begin position="175"/>
        <end position="185"/>
    </location>
</feature>
<evidence type="ECO:0000256" key="1">
    <source>
        <dbReference type="ARBA" id="ARBA00022884"/>
    </source>
</evidence>
<dbReference type="Gene3D" id="3.10.450.50">
    <property type="match status" value="1"/>
</dbReference>
<dbReference type="GO" id="GO:0005829">
    <property type="term" value="C:cytosol"/>
    <property type="evidence" value="ECO:0007669"/>
    <property type="project" value="TreeGrafter"/>
</dbReference>
<proteinExistence type="predicted"/>
<feature type="region of interest" description="Disordered" evidence="2">
    <location>
        <begin position="148"/>
        <end position="185"/>
    </location>
</feature>
<evidence type="ECO:0000313" key="5">
    <source>
        <dbReference type="Proteomes" id="UP000750334"/>
    </source>
</evidence>
<dbReference type="GO" id="GO:0016579">
    <property type="term" value="P:protein deubiquitination"/>
    <property type="evidence" value="ECO:0007669"/>
    <property type="project" value="TreeGrafter"/>
</dbReference>
<dbReference type="Proteomes" id="UP000750334">
    <property type="component" value="Unassembled WGS sequence"/>
</dbReference>
<dbReference type="GO" id="GO:1990861">
    <property type="term" value="C:Ubp3-Bre5 deubiquitination complex"/>
    <property type="evidence" value="ECO:0007669"/>
    <property type="project" value="TreeGrafter"/>
</dbReference>
<evidence type="ECO:0000313" key="4">
    <source>
        <dbReference type="EMBL" id="KAG0669962.1"/>
    </source>
</evidence>
<keyword evidence="5" id="KW-1185">Reference proteome</keyword>
<dbReference type="Pfam" id="PF02136">
    <property type="entry name" value="NTF2"/>
    <property type="match status" value="1"/>
</dbReference>
<evidence type="ECO:0000256" key="2">
    <source>
        <dbReference type="SAM" id="MobiDB-lite"/>
    </source>
</evidence>
<dbReference type="PROSITE" id="PS50177">
    <property type="entry name" value="NTF2_DOMAIN"/>
    <property type="match status" value="1"/>
</dbReference>
<comment type="caution">
    <text evidence="4">The sequence shown here is derived from an EMBL/GenBank/DDBJ whole genome shotgun (WGS) entry which is preliminary data.</text>
</comment>
<dbReference type="PANTHER" id="PTHR10693">
    <property type="entry name" value="RAS GTPASE-ACTIVATING PROTEIN-BINDING PROTEIN"/>
    <property type="match status" value="1"/>
</dbReference>
<name>A0A9P7BB79_MAUEX</name>
<dbReference type="AlphaFoldDB" id="A0A9P7BB79"/>
<keyword evidence="1" id="KW-0694">RNA-binding</keyword>
<dbReference type="GO" id="GO:0034517">
    <property type="term" value="P:ribophagy"/>
    <property type="evidence" value="ECO:0007669"/>
    <property type="project" value="TreeGrafter"/>
</dbReference>
<protein>
    <recommendedName>
        <fullName evidence="3">NTF2 domain-containing protein</fullName>
    </recommendedName>
</protein>